<dbReference type="PANTHER" id="PTHR11758">
    <property type="entry name" value="40S RIBOSOMAL PROTEIN S15A"/>
    <property type="match status" value="1"/>
</dbReference>
<dbReference type="InterPro" id="IPR047863">
    <property type="entry name" value="Ribosomal_uS8_CS"/>
</dbReference>
<dbReference type="InterPro" id="IPR000630">
    <property type="entry name" value="Ribosomal_uS8"/>
</dbReference>
<evidence type="ECO:0000256" key="5">
    <source>
        <dbReference type="HAMAP-Rule" id="MF_01302"/>
    </source>
</evidence>
<keyword evidence="5" id="KW-0699">rRNA-binding</keyword>
<keyword evidence="5" id="KW-0694">RNA-binding</keyword>
<dbReference type="GO" id="GO:1990904">
    <property type="term" value="C:ribonucleoprotein complex"/>
    <property type="evidence" value="ECO:0007669"/>
    <property type="project" value="UniProtKB-KW"/>
</dbReference>
<gene>
    <name evidence="5" type="primary">rpsH</name>
    <name evidence="7" type="ORF">A2654_02915</name>
</gene>
<dbReference type="GO" id="GO:0003735">
    <property type="term" value="F:structural constituent of ribosome"/>
    <property type="evidence" value="ECO:0007669"/>
    <property type="project" value="InterPro"/>
</dbReference>
<protein>
    <recommendedName>
        <fullName evidence="4 5">Small ribosomal subunit protein uS8</fullName>
    </recommendedName>
</protein>
<comment type="function">
    <text evidence="5">One of the primary rRNA binding proteins, it binds directly to 16S rRNA central domain where it helps coordinate assembly of the platform of the 30S subunit.</text>
</comment>
<comment type="similarity">
    <text evidence="1 5 6">Belongs to the universal ribosomal protein uS8 family.</text>
</comment>
<evidence type="ECO:0000313" key="7">
    <source>
        <dbReference type="EMBL" id="OGZ19764.1"/>
    </source>
</evidence>
<dbReference type="HAMAP" id="MF_01302_B">
    <property type="entry name" value="Ribosomal_uS8_B"/>
    <property type="match status" value="1"/>
</dbReference>
<name>A0A1G2E1M1_9BACT</name>
<dbReference type="AlphaFoldDB" id="A0A1G2E1M1"/>
<evidence type="ECO:0000256" key="3">
    <source>
        <dbReference type="ARBA" id="ARBA00023274"/>
    </source>
</evidence>
<keyword evidence="2 5" id="KW-0689">Ribosomal protein</keyword>
<dbReference type="Proteomes" id="UP000178721">
    <property type="component" value="Unassembled WGS sequence"/>
</dbReference>
<dbReference type="GO" id="GO:0005840">
    <property type="term" value="C:ribosome"/>
    <property type="evidence" value="ECO:0007669"/>
    <property type="project" value="UniProtKB-KW"/>
</dbReference>
<dbReference type="EMBL" id="MHMA01000037">
    <property type="protein sequence ID" value="OGZ19764.1"/>
    <property type="molecule type" value="Genomic_DNA"/>
</dbReference>
<dbReference type="InterPro" id="IPR035987">
    <property type="entry name" value="Ribosomal_uS8_sf"/>
</dbReference>
<evidence type="ECO:0000256" key="4">
    <source>
        <dbReference type="ARBA" id="ARBA00035258"/>
    </source>
</evidence>
<sequence length="129" mass="13966">MDPTTNMLNSIKNAQAVLLPQVEVDFSNLKYEIAKILARKGFIDKAVKAGKGAAGKTLEIVLKYDNKVPAISGIKRVSKPGQRIYLPAQKIKSVRGGYGFSIISTSKGLMTGSEAKKQNLGGEIICEIW</sequence>
<accession>A0A1G2E1M1</accession>
<dbReference type="GO" id="GO:0006412">
    <property type="term" value="P:translation"/>
    <property type="evidence" value="ECO:0007669"/>
    <property type="project" value="UniProtKB-UniRule"/>
</dbReference>
<evidence type="ECO:0000313" key="8">
    <source>
        <dbReference type="Proteomes" id="UP000178721"/>
    </source>
</evidence>
<dbReference type="SUPFAM" id="SSF56047">
    <property type="entry name" value="Ribosomal protein S8"/>
    <property type="match status" value="1"/>
</dbReference>
<comment type="caution">
    <text evidence="7">The sequence shown here is derived from an EMBL/GenBank/DDBJ whole genome shotgun (WGS) entry which is preliminary data.</text>
</comment>
<evidence type="ECO:0000256" key="2">
    <source>
        <dbReference type="ARBA" id="ARBA00022980"/>
    </source>
</evidence>
<dbReference type="GO" id="GO:0019843">
    <property type="term" value="F:rRNA binding"/>
    <property type="evidence" value="ECO:0007669"/>
    <property type="project" value="UniProtKB-UniRule"/>
</dbReference>
<dbReference type="PROSITE" id="PS00053">
    <property type="entry name" value="RIBOSOMAL_S8"/>
    <property type="match status" value="1"/>
</dbReference>
<dbReference type="FunFam" id="3.30.1490.10:FF:000001">
    <property type="entry name" value="30S ribosomal protein S8"/>
    <property type="match status" value="1"/>
</dbReference>
<dbReference type="GO" id="GO:0005737">
    <property type="term" value="C:cytoplasm"/>
    <property type="evidence" value="ECO:0007669"/>
    <property type="project" value="UniProtKB-ARBA"/>
</dbReference>
<dbReference type="Gene3D" id="3.30.1490.10">
    <property type="match status" value="1"/>
</dbReference>
<proteinExistence type="inferred from homology"/>
<organism evidence="7 8">
    <name type="scientific">Candidatus Nealsonbacteria bacterium RIFCSPHIGHO2_01_FULL_43_31</name>
    <dbReference type="NCBI Taxonomy" id="1801665"/>
    <lineage>
        <taxon>Bacteria</taxon>
        <taxon>Candidatus Nealsoniibacteriota</taxon>
    </lineage>
</organism>
<keyword evidence="3 5" id="KW-0687">Ribonucleoprotein</keyword>
<reference evidence="7 8" key="1">
    <citation type="journal article" date="2016" name="Nat. Commun.">
        <title>Thousands of microbial genomes shed light on interconnected biogeochemical processes in an aquifer system.</title>
        <authorList>
            <person name="Anantharaman K."/>
            <person name="Brown C.T."/>
            <person name="Hug L.A."/>
            <person name="Sharon I."/>
            <person name="Castelle C.J."/>
            <person name="Probst A.J."/>
            <person name="Thomas B.C."/>
            <person name="Singh A."/>
            <person name="Wilkins M.J."/>
            <person name="Karaoz U."/>
            <person name="Brodie E.L."/>
            <person name="Williams K.H."/>
            <person name="Hubbard S.S."/>
            <person name="Banfield J.F."/>
        </authorList>
    </citation>
    <scope>NUCLEOTIDE SEQUENCE [LARGE SCALE GENOMIC DNA]</scope>
</reference>
<comment type="subunit">
    <text evidence="5">Part of the 30S ribosomal subunit. Contacts proteins S5 and S12.</text>
</comment>
<dbReference type="Pfam" id="PF00410">
    <property type="entry name" value="Ribosomal_S8"/>
    <property type="match status" value="1"/>
</dbReference>
<evidence type="ECO:0000256" key="6">
    <source>
        <dbReference type="RuleBase" id="RU003660"/>
    </source>
</evidence>
<dbReference type="NCBIfam" id="NF001109">
    <property type="entry name" value="PRK00136.1"/>
    <property type="match status" value="1"/>
</dbReference>
<evidence type="ECO:0000256" key="1">
    <source>
        <dbReference type="ARBA" id="ARBA00006471"/>
    </source>
</evidence>
<dbReference type="Gene3D" id="3.30.1370.30">
    <property type="match status" value="1"/>
</dbReference>